<organism evidence="1 2">
    <name type="scientific">Candidozyma auris</name>
    <name type="common">Yeast</name>
    <name type="synonym">Candida auris</name>
    <dbReference type="NCBI Taxonomy" id="498019"/>
    <lineage>
        <taxon>Eukaryota</taxon>
        <taxon>Fungi</taxon>
        <taxon>Dikarya</taxon>
        <taxon>Ascomycota</taxon>
        <taxon>Saccharomycotina</taxon>
        <taxon>Pichiomycetes</taxon>
        <taxon>Metschnikowiaceae</taxon>
        <taxon>Candidozyma</taxon>
    </lineage>
</organism>
<protein>
    <submittedName>
        <fullName evidence="1">Uncharacterized protein</fullName>
    </submittedName>
</protein>
<comment type="caution">
    <text evidence="1">The sequence shown here is derived from an EMBL/GenBank/DDBJ whole genome shotgun (WGS) entry which is preliminary data.</text>
</comment>
<sequence length="160" mass="17931">MCFCCWKSGGARVLRNEGREWVRQKKSQGFLGNLYQGGIERKRETEIDKREKKWSLPGGGRRTHRAYVLHTDSERSACVRQTPHVIARKVHGVQTMPQCRSGGRQQASFGGMTLAGQRMRDLGRCPKGPYKAKFDKGARNSSARRLGASPALCTKILAQI</sequence>
<accession>A0A0L0NR22</accession>
<reference evidence="2" key="1">
    <citation type="journal article" date="2015" name="BMC Genomics">
        <title>Draft genome of a commonly misdiagnosed multidrug resistant pathogen Candida auris.</title>
        <authorList>
            <person name="Chatterjee S."/>
            <person name="Alampalli S.V."/>
            <person name="Nageshan R.K."/>
            <person name="Chettiar S.T."/>
            <person name="Joshi S."/>
            <person name="Tatu U.S."/>
        </authorList>
    </citation>
    <scope>NUCLEOTIDE SEQUENCE [LARGE SCALE GENOMIC DNA]</scope>
    <source>
        <strain evidence="2">6684</strain>
    </source>
</reference>
<dbReference type="AlphaFoldDB" id="A0A0L0NR22"/>
<name>A0A0L0NR22_CANAR</name>
<evidence type="ECO:0000313" key="1">
    <source>
        <dbReference type="EMBL" id="KND96503.1"/>
    </source>
</evidence>
<proteinExistence type="predicted"/>
<dbReference type="VEuPathDB" id="FungiDB:QG37_07242"/>
<evidence type="ECO:0000313" key="2">
    <source>
        <dbReference type="Proteomes" id="UP000037122"/>
    </source>
</evidence>
<dbReference type="Proteomes" id="UP000037122">
    <property type="component" value="Unassembled WGS sequence"/>
</dbReference>
<gene>
    <name evidence="1" type="ORF">QG37_07242</name>
</gene>
<dbReference type="EMBL" id="LGST01000055">
    <property type="protein sequence ID" value="KND96503.1"/>
    <property type="molecule type" value="Genomic_DNA"/>
</dbReference>